<dbReference type="PANTHER" id="PTHR38418">
    <property type="entry name" value="SUGAR ISOMERASE, KPSF/GUTQ (AFU_ORTHOLOGUE AFUA_6G08860)"/>
    <property type="match status" value="1"/>
</dbReference>
<reference evidence="3" key="1">
    <citation type="submission" date="2022-03" db="EMBL/GenBank/DDBJ databases">
        <authorList>
            <person name="Legras J.-L."/>
            <person name="Devillers H."/>
            <person name="Grondin C."/>
        </authorList>
    </citation>
    <scope>NUCLEOTIDE SEQUENCE</scope>
    <source>
        <strain evidence="3">CLIB 1423</strain>
    </source>
</reference>
<feature type="region of interest" description="Disordered" evidence="1">
    <location>
        <begin position="226"/>
        <end position="250"/>
    </location>
</feature>
<sequence length="300" mass="32167">MDLSPLAISSVQKTLAFQREAMSIIAHQYETDEFSKNQLVQSLNTLYNTSIYHRGKIVLCGIGKSYKIAAKLVATLNSLAIQSSILHPSEALHGDLGMLREGDALIFVTASGNTPELLNLLPHISLNIPIVLLTCCRESKLSKSVQVKSILYAELPSHLKEDSIHGLPAPTVSATVTLALADATILALSELIEADLAKRKVSFSMNHPGGSIGASLSHLNVNMLRQQESESPTEGTVSAQSERKENYRSSSSSLLSLSQIASSTSRGPNLYIPSSSNGISISSPSSSDYDDDTSTKSRIL</sequence>
<dbReference type="OrthoDB" id="1872003at2759"/>
<dbReference type="AlphaFoldDB" id="A0A9P0QQZ2"/>
<dbReference type="Gene3D" id="3.40.50.10490">
    <property type="entry name" value="Glucose-6-phosphate isomerase like protein, domain 1"/>
    <property type="match status" value="1"/>
</dbReference>
<evidence type="ECO:0000256" key="1">
    <source>
        <dbReference type="SAM" id="MobiDB-lite"/>
    </source>
</evidence>
<dbReference type="PANTHER" id="PTHR38418:SF2">
    <property type="entry name" value="SUGAR ISOMERASE, KPSF_GUTQ (AFU_ORTHOLOGUE AFUA_6G08860)"/>
    <property type="match status" value="1"/>
</dbReference>
<dbReference type="GO" id="GO:1901135">
    <property type="term" value="P:carbohydrate derivative metabolic process"/>
    <property type="evidence" value="ECO:0007669"/>
    <property type="project" value="InterPro"/>
</dbReference>
<evidence type="ECO:0000259" key="2">
    <source>
        <dbReference type="PROSITE" id="PS51464"/>
    </source>
</evidence>
<dbReference type="PROSITE" id="PS51464">
    <property type="entry name" value="SIS"/>
    <property type="match status" value="1"/>
</dbReference>
<protein>
    <recommendedName>
        <fullName evidence="2">SIS domain-containing protein</fullName>
    </recommendedName>
</protein>
<evidence type="ECO:0000313" key="3">
    <source>
        <dbReference type="EMBL" id="CAH2353300.1"/>
    </source>
</evidence>
<organism evidence="3 4">
    <name type="scientific">[Candida] railenensis</name>
    <dbReference type="NCBI Taxonomy" id="45579"/>
    <lineage>
        <taxon>Eukaryota</taxon>
        <taxon>Fungi</taxon>
        <taxon>Dikarya</taxon>
        <taxon>Ascomycota</taxon>
        <taxon>Saccharomycotina</taxon>
        <taxon>Pichiomycetes</taxon>
        <taxon>Debaryomycetaceae</taxon>
        <taxon>Kurtzmaniella</taxon>
    </lineage>
</organism>
<proteinExistence type="predicted"/>
<feature type="compositionally biased region" description="Low complexity" evidence="1">
    <location>
        <begin position="274"/>
        <end position="287"/>
    </location>
</feature>
<dbReference type="InterPro" id="IPR046348">
    <property type="entry name" value="SIS_dom_sf"/>
</dbReference>
<evidence type="ECO:0000313" key="4">
    <source>
        <dbReference type="Proteomes" id="UP000837801"/>
    </source>
</evidence>
<dbReference type="Pfam" id="PF01380">
    <property type="entry name" value="SIS"/>
    <property type="match status" value="1"/>
</dbReference>
<gene>
    <name evidence="3" type="ORF">CLIB1423_10S01882</name>
</gene>
<dbReference type="SUPFAM" id="SSF53697">
    <property type="entry name" value="SIS domain"/>
    <property type="match status" value="1"/>
</dbReference>
<dbReference type="InterPro" id="IPR001347">
    <property type="entry name" value="SIS_dom"/>
</dbReference>
<dbReference type="EMBL" id="CAKXYY010000010">
    <property type="protein sequence ID" value="CAH2353300.1"/>
    <property type="molecule type" value="Genomic_DNA"/>
</dbReference>
<accession>A0A9P0QQZ2</accession>
<dbReference type="Proteomes" id="UP000837801">
    <property type="component" value="Unassembled WGS sequence"/>
</dbReference>
<feature type="domain" description="SIS" evidence="2">
    <location>
        <begin position="47"/>
        <end position="202"/>
    </location>
</feature>
<comment type="caution">
    <text evidence="3">The sequence shown here is derived from an EMBL/GenBank/DDBJ whole genome shotgun (WGS) entry which is preliminary data.</text>
</comment>
<dbReference type="GO" id="GO:0097367">
    <property type="term" value="F:carbohydrate derivative binding"/>
    <property type="evidence" value="ECO:0007669"/>
    <property type="project" value="InterPro"/>
</dbReference>
<feature type="region of interest" description="Disordered" evidence="1">
    <location>
        <begin position="264"/>
        <end position="300"/>
    </location>
</feature>
<dbReference type="InterPro" id="IPR035474">
    <property type="entry name" value="SIS_Kpsf"/>
</dbReference>
<feature type="compositionally biased region" description="Polar residues" evidence="1">
    <location>
        <begin position="226"/>
        <end position="240"/>
    </location>
</feature>
<keyword evidence="4" id="KW-1185">Reference proteome</keyword>
<name>A0A9P0QQZ2_9ASCO</name>
<dbReference type="CDD" id="cd05014">
    <property type="entry name" value="SIS_Kpsf"/>
    <property type="match status" value="1"/>
</dbReference>